<dbReference type="EMBL" id="BLLF01000597">
    <property type="protein sequence ID" value="GFH13313.1"/>
    <property type="molecule type" value="Genomic_DNA"/>
</dbReference>
<organism evidence="1 2">
    <name type="scientific">Haematococcus lacustris</name>
    <name type="common">Green alga</name>
    <name type="synonym">Haematococcus pluvialis</name>
    <dbReference type="NCBI Taxonomy" id="44745"/>
    <lineage>
        <taxon>Eukaryota</taxon>
        <taxon>Viridiplantae</taxon>
        <taxon>Chlorophyta</taxon>
        <taxon>core chlorophytes</taxon>
        <taxon>Chlorophyceae</taxon>
        <taxon>CS clade</taxon>
        <taxon>Chlamydomonadales</taxon>
        <taxon>Haematococcaceae</taxon>
        <taxon>Haematococcus</taxon>
    </lineage>
</organism>
<comment type="caution">
    <text evidence="1">The sequence shown here is derived from an EMBL/GenBank/DDBJ whole genome shotgun (WGS) entry which is preliminary data.</text>
</comment>
<gene>
    <name evidence="1" type="ORF">HaLaN_09171</name>
</gene>
<name>A0A699YT09_HAELA</name>
<keyword evidence="2" id="KW-1185">Reference proteome</keyword>
<accession>A0A699YT09</accession>
<dbReference type="Proteomes" id="UP000485058">
    <property type="component" value="Unassembled WGS sequence"/>
</dbReference>
<protein>
    <submittedName>
        <fullName evidence="1">Uncharacterized protein</fullName>
    </submittedName>
</protein>
<reference evidence="1 2" key="1">
    <citation type="submission" date="2020-02" db="EMBL/GenBank/DDBJ databases">
        <title>Draft genome sequence of Haematococcus lacustris strain NIES-144.</title>
        <authorList>
            <person name="Morimoto D."/>
            <person name="Nakagawa S."/>
            <person name="Yoshida T."/>
            <person name="Sawayama S."/>
        </authorList>
    </citation>
    <scope>NUCLEOTIDE SEQUENCE [LARGE SCALE GENOMIC DNA]</scope>
    <source>
        <strain evidence="1 2">NIES-144</strain>
    </source>
</reference>
<evidence type="ECO:0000313" key="1">
    <source>
        <dbReference type="EMBL" id="GFH13313.1"/>
    </source>
</evidence>
<evidence type="ECO:0000313" key="2">
    <source>
        <dbReference type="Proteomes" id="UP000485058"/>
    </source>
</evidence>
<sequence>MAPCWVVDSYWPDRKCRQEADLAACSRGWGVYQSQDICCAPNVAFPEGCSVVPASPAIAANV</sequence>
<dbReference type="AlphaFoldDB" id="A0A699YT09"/>
<proteinExistence type="predicted"/>